<keyword evidence="3" id="KW-0964">Secreted</keyword>
<dbReference type="OMA" id="ALITWEQ"/>
<comment type="subcellular location">
    <subcellularLocation>
        <location evidence="1">Secreted</location>
    </subcellularLocation>
</comment>
<dbReference type="AlphaFoldDB" id="A0A0P1AC60"/>
<dbReference type="EMBL" id="CCYD01000321">
    <property type="protein sequence ID" value="CEG38402.1"/>
    <property type="molecule type" value="Genomic_DNA"/>
</dbReference>
<dbReference type="RefSeq" id="XP_024574771.1">
    <property type="nucleotide sequence ID" value="XM_024723834.1"/>
</dbReference>
<keyword evidence="6" id="KW-1185">Reference proteome</keyword>
<sequence>MTPRAFLFGAITIFTLSYANGYFVFRSVDLDPIPDLIDANQVQPFPQPQPETKSQKSAVKYKPSLYIDSGCHPYPAVQANGSLSSGVEWKHNPRASCRGSPLGSQVYSRSDWYKGKWAIMYTWYFPGALDPTTQFVSHWLWAIIWTNSPDPDESTLLAVTLPRLADGVKKYSPLHSKYVHNHTTVKIKSQQSFWLKMHGFELTSRSGEFQDLITLDQLTDEAKAALMTNHRPEHFANPPLQDLRFNEVLQMAFPF</sequence>
<evidence type="ECO:0000256" key="3">
    <source>
        <dbReference type="ARBA" id="ARBA00022525"/>
    </source>
</evidence>
<comment type="similarity">
    <text evidence="2">Belongs to the Necrosis inducing protein (NPP1) family.</text>
</comment>
<keyword evidence="4" id="KW-0843">Virulence</keyword>
<protein>
    <submittedName>
        <fullName evidence="5">NLP-like protein</fullName>
    </submittedName>
</protein>
<evidence type="ECO:0000313" key="5">
    <source>
        <dbReference type="EMBL" id="CEG38402.1"/>
    </source>
</evidence>
<evidence type="ECO:0000313" key="6">
    <source>
        <dbReference type="Proteomes" id="UP000054928"/>
    </source>
</evidence>
<dbReference type="GeneID" id="36403535"/>
<dbReference type="GO" id="GO:0005576">
    <property type="term" value="C:extracellular region"/>
    <property type="evidence" value="ECO:0007669"/>
    <property type="project" value="UniProtKB-SubCell"/>
</dbReference>
<dbReference type="InterPro" id="IPR008701">
    <property type="entry name" value="NPP1"/>
</dbReference>
<evidence type="ECO:0000256" key="4">
    <source>
        <dbReference type="ARBA" id="ARBA00023026"/>
    </source>
</evidence>
<name>A0A0P1AC60_PLAHL</name>
<dbReference type="PANTHER" id="PTHR33657:SF8">
    <property type="entry name" value="DOMAIN PROTEIN, PUTATIVE (AFU_ORTHOLOGUE AFUA_5G00600)-RELATED"/>
    <property type="match status" value="1"/>
</dbReference>
<dbReference type="STRING" id="4781.A0A0P1AC60"/>
<evidence type="ECO:0000256" key="2">
    <source>
        <dbReference type="ARBA" id="ARBA00009520"/>
    </source>
</evidence>
<proteinExistence type="inferred from homology"/>
<dbReference type="OrthoDB" id="103104at2759"/>
<dbReference type="Proteomes" id="UP000054928">
    <property type="component" value="Unassembled WGS sequence"/>
</dbReference>
<reference evidence="6" key="1">
    <citation type="submission" date="2014-09" db="EMBL/GenBank/DDBJ databases">
        <authorList>
            <person name="Sharma Rahul"/>
            <person name="Thines Marco"/>
        </authorList>
    </citation>
    <scope>NUCLEOTIDE SEQUENCE [LARGE SCALE GENOMIC DNA]</scope>
</reference>
<dbReference type="PANTHER" id="PTHR33657">
    <property type="entry name" value="DOMAIN PROTEIN, PUTATIVE (AFU_ORTHOLOGUE AFUA_5G00600)-RELATED"/>
    <property type="match status" value="1"/>
</dbReference>
<accession>A0A0P1AC60</accession>
<organism evidence="5 6">
    <name type="scientific">Plasmopara halstedii</name>
    <name type="common">Downy mildew of sunflower</name>
    <dbReference type="NCBI Taxonomy" id="4781"/>
    <lineage>
        <taxon>Eukaryota</taxon>
        <taxon>Sar</taxon>
        <taxon>Stramenopiles</taxon>
        <taxon>Oomycota</taxon>
        <taxon>Peronosporomycetes</taxon>
        <taxon>Peronosporales</taxon>
        <taxon>Peronosporaceae</taxon>
        <taxon>Plasmopara</taxon>
    </lineage>
</organism>
<dbReference type="Pfam" id="PF05630">
    <property type="entry name" value="NPP1"/>
    <property type="match status" value="1"/>
</dbReference>
<evidence type="ECO:0000256" key="1">
    <source>
        <dbReference type="ARBA" id="ARBA00004613"/>
    </source>
</evidence>